<dbReference type="PANTHER" id="PTHR37451:SF1">
    <property type="entry name" value="MARVEL DOMAIN-CONTAINING PROTEIN"/>
    <property type="match status" value="1"/>
</dbReference>
<evidence type="ECO:0000259" key="7">
    <source>
        <dbReference type="Pfam" id="PF01284"/>
    </source>
</evidence>
<evidence type="ECO:0000313" key="8">
    <source>
        <dbReference type="EMBL" id="KAH3672899.1"/>
    </source>
</evidence>
<feature type="transmembrane region" description="Helical" evidence="6">
    <location>
        <begin position="44"/>
        <end position="68"/>
    </location>
</feature>
<evidence type="ECO:0000256" key="5">
    <source>
        <dbReference type="SAM" id="MobiDB-lite"/>
    </source>
</evidence>
<proteinExistence type="predicted"/>
<comment type="subcellular location">
    <subcellularLocation>
        <location evidence="1">Membrane</location>
        <topology evidence="1">Multi-pass membrane protein</topology>
    </subcellularLocation>
</comment>
<dbReference type="Pfam" id="PF01284">
    <property type="entry name" value="MARVEL"/>
    <property type="match status" value="1"/>
</dbReference>
<feature type="domain" description="MARVEL" evidence="7">
    <location>
        <begin position="45"/>
        <end position="180"/>
    </location>
</feature>
<organism evidence="8 9">
    <name type="scientific">Wickerhamomyces mucosus</name>
    <dbReference type="NCBI Taxonomy" id="1378264"/>
    <lineage>
        <taxon>Eukaryota</taxon>
        <taxon>Fungi</taxon>
        <taxon>Dikarya</taxon>
        <taxon>Ascomycota</taxon>
        <taxon>Saccharomycotina</taxon>
        <taxon>Saccharomycetes</taxon>
        <taxon>Phaffomycetales</taxon>
        <taxon>Wickerhamomycetaceae</taxon>
        <taxon>Wickerhamomyces</taxon>
    </lineage>
</organism>
<protein>
    <recommendedName>
        <fullName evidence="7">MARVEL domain-containing protein</fullName>
    </recommendedName>
</protein>
<dbReference type="EMBL" id="JAEUBF010001103">
    <property type="protein sequence ID" value="KAH3672899.1"/>
    <property type="molecule type" value="Genomic_DNA"/>
</dbReference>
<keyword evidence="9" id="KW-1185">Reference proteome</keyword>
<evidence type="ECO:0000256" key="1">
    <source>
        <dbReference type="ARBA" id="ARBA00004141"/>
    </source>
</evidence>
<evidence type="ECO:0000313" key="9">
    <source>
        <dbReference type="Proteomes" id="UP000769528"/>
    </source>
</evidence>
<keyword evidence="4 6" id="KW-0472">Membrane</keyword>
<dbReference type="Proteomes" id="UP000769528">
    <property type="component" value="Unassembled WGS sequence"/>
</dbReference>
<comment type="caution">
    <text evidence="8">The sequence shown here is derived from an EMBL/GenBank/DDBJ whole genome shotgun (WGS) entry which is preliminary data.</text>
</comment>
<dbReference type="GO" id="GO:0016020">
    <property type="term" value="C:membrane"/>
    <property type="evidence" value="ECO:0007669"/>
    <property type="project" value="UniProtKB-SubCell"/>
</dbReference>
<dbReference type="AlphaFoldDB" id="A0A9P8PKD3"/>
<name>A0A9P8PKD3_9ASCO</name>
<dbReference type="OrthoDB" id="4065952at2759"/>
<feature type="transmembrane region" description="Helical" evidence="6">
    <location>
        <begin position="163"/>
        <end position="187"/>
    </location>
</feature>
<keyword evidence="2 6" id="KW-0812">Transmembrane</keyword>
<keyword evidence="3 6" id="KW-1133">Transmembrane helix</keyword>
<sequence length="352" mass="38544">MELQEHDQSTLQSPTAEHPPEKHEEYKPAVVAKNGFEKFTTSRIYHYILRAFQLINDIILVALAGTSLSKFNEGEPRMRYTVFVGAFGLTYLLVFGFLSLVAPVLVVTGVVLLLEILLIIFHLSSFIAIVARYSGATCSFNTILNPNGPGYKRSSSGCKSAKASFAFAILGFILFSISFWTIFFNVYRRLYSRMKTNRWFTFNHTKASQGKLYLNRLGWMDFKDGWNPNFGNVDYEANHGEQQTMVNQDVENQPVGGGVGATTATGTTTQGTTDYNNRNVQATTGTTYDQPVERVRGGANITGATGTTGTPGTTATVEDRGYYTPAETSTTAGIAARAAAQAVEESHVGNVN</sequence>
<feature type="transmembrane region" description="Helical" evidence="6">
    <location>
        <begin position="80"/>
        <end position="98"/>
    </location>
</feature>
<evidence type="ECO:0000256" key="3">
    <source>
        <dbReference type="ARBA" id="ARBA00022989"/>
    </source>
</evidence>
<evidence type="ECO:0000256" key="2">
    <source>
        <dbReference type="ARBA" id="ARBA00022692"/>
    </source>
</evidence>
<gene>
    <name evidence="8" type="ORF">WICMUC_003986</name>
</gene>
<reference evidence="8" key="1">
    <citation type="journal article" date="2021" name="Open Biol.">
        <title>Shared evolutionary footprints suggest mitochondrial oxidative damage underlies multiple complex I losses in fungi.</title>
        <authorList>
            <person name="Schikora-Tamarit M.A."/>
            <person name="Marcet-Houben M."/>
            <person name="Nosek J."/>
            <person name="Gabaldon T."/>
        </authorList>
    </citation>
    <scope>NUCLEOTIDE SEQUENCE</scope>
    <source>
        <strain evidence="8">CBS6341</strain>
    </source>
</reference>
<reference evidence="8" key="2">
    <citation type="submission" date="2021-01" db="EMBL/GenBank/DDBJ databases">
        <authorList>
            <person name="Schikora-Tamarit M.A."/>
        </authorList>
    </citation>
    <scope>NUCLEOTIDE SEQUENCE</scope>
    <source>
        <strain evidence="8">CBS6341</strain>
    </source>
</reference>
<accession>A0A9P8PKD3</accession>
<evidence type="ECO:0000256" key="6">
    <source>
        <dbReference type="SAM" id="Phobius"/>
    </source>
</evidence>
<feature type="transmembrane region" description="Helical" evidence="6">
    <location>
        <begin position="104"/>
        <end position="131"/>
    </location>
</feature>
<feature type="region of interest" description="Disordered" evidence="5">
    <location>
        <begin position="1"/>
        <end position="24"/>
    </location>
</feature>
<evidence type="ECO:0000256" key="4">
    <source>
        <dbReference type="ARBA" id="ARBA00023136"/>
    </source>
</evidence>
<dbReference type="InterPro" id="IPR008253">
    <property type="entry name" value="Marvel"/>
</dbReference>
<dbReference type="PANTHER" id="PTHR37451">
    <property type="entry name" value="MARVEL DOMAIN"/>
    <property type="match status" value="1"/>
</dbReference>